<dbReference type="PANTHER" id="PTHR45138:SF9">
    <property type="entry name" value="DIGUANYLATE CYCLASE DGCM-RELATED"/>
    <property type="match status" value="1"/>
</dbReference>
<dbReference type="EMBL" id="JACNEP010000008">
    <property type="protein sequence ID" value="MBC3766538.1"/>
    <property type="molecule type" value="Genomic_DNA"/>
</dbReference>
<dbReference type="PROSITE" id="PS50887">
    <property type="entry name" value="GGDEF"/>
    <property type="match status" value="1"/>
</dbReference>
<feature type="transmembrane region" description="Helical" evidence="4">
    <location>
        <begin position="6"/>
        <end position="23"/>
    </location>
</feature>
<feature type="transmembrane region" description="Helical" evidence="4">
    <location>
        <begin position="64"/>
        <end position="85"/>
    </location>
</feature>
<feature type="transmembrane region" description="Helical" evidence="4">
    <location>
        <begin position="92"/>
        <end position="111"/>
    </location>
</feature>
<dbReference type="InterPro" id="IPR000160">
    <property type="entry name" value="GGDEF_dom"/>
</dbReference>
<reference evidence="6" key="2">
    <citation type="submission" date="2020-08" db="EMBL/GenBank/DDBJ databases">
        <authorList>
            <person name="Lai Q."/>
        </authorList>
    </citation>
    <scope>NUCLEOTIDE SEQUENCE</scope>
    <source>
        <strain evidence="6">S27-2</strain>
    </source>
</reference>
<evidence type="ECO:0000256" key="2">
    <source>
        <dbReference type="ARBA" id="ARBA00012528"/>
    </source>
</evidence>
<dbReference type="EC" id="2.7.7.65" evidence="2"/>
<dbReference type="SUPFAM" id="SSF55073">
    <property type="entry name" value="Nucleotide cyclase"/>
    <property type="match status" value="1"/>
</dbReference>
<keyword evidence="4" id="KW-1133">Transmembrane helix</keyword>
<evidence type="ECO:0000256" key="4">
    <source>
        <dbReference type="SAM" id="Phobius"/>
    </source>
</evidence>
<evidence type="ECO:0000256" key="3">
    <source>
        <dbReference type="ARBA" id="ARBA00034247"/>
    </source>
</evidence>
<protein>
    <recommendedName>
        <fullName evidence="2">diguanylate cyclase</fullName>
        <ecNumber evidence="2">2.7.7.65</ecNumber>
    </recommendedName>
</protein>
<evidence type="ECO:0000313" key="6">
    <source>
        <dbReference type="EMBL" id="MBC3766538.1"/>
    </source>
</evidence>
<dbReference type="InterPro" id="IPR043128">
    <property type="entry name" value="Rev_trsase/Diguanyl_cyclase"/>
</dbReference>
<feature type="transmembrane region" description="Helical" evidence="4">
    <location>
        <begin position="153"/>
        <end position="171"/>
    </location>
</feature>
<feature type="transmembrane region" description="Helical" evidence="4">
    <location>
        <begin position="35"/>
        <end position="58"/>
    </location>
</feature>
<evidence type="ECO:0000259" key="5">
    <source>
        <dbReference type="PROSITE" id="PS50887"/>
    </source>
</evidence>
<organism evidence="6 7">
    <name type="scientific">Neptunicella marina</name>
    <dbReference type="NCBI Taxonomy" id="2125989"/>
    <lineage>
        <taxon>Bacteria</taxon>
        <taxon>Pseudomonadati</taxon>
        <taxon>Pseudomonadota</taxon>
        <taxon>Gammaproteobacteria</taxon>
        <taxon>Alteromonadales</taxon>
        <taxon>Alteromonadaceae</taxon>
        <taxon>Neptunicella</taxon>
    </lineage>
</organism>
<feature type="transmembrane region" description="Helical" evidence="4">
    <location>
        <begin position="123"/>
        <end position="141"/>
    </location>
</feature>
<dbReference type="FunFam" id="3.30.70.270:FF:000001">
    <property type="entry name" value="Diguanylate cyclase domain protein"/>
    <property type="match status" value="1"/>
</dbReference>
<proteinExistence type="predicted"/>
<dbReference type="GO" id="GO:0052621">
    <property type="term" value="F:diguanylate cyclase activity"/>
    <property type="evidence" value="ECO:0007669"/>
    <property type="project" value="UniProtKB-EC"/>
</dbReference>
<dbReference type="CDD" id="cd01949">
    <property type="entry name" value="GGDEF"/>
    <property type="match status" value="1"/>
</dbReference>
<comment type="caution">
    <text evidence="6">The sequence shown here is derived from an EMBL/GenBank/DDBJ whole genome shotgun (WGS) entry which is preliminary data.</text>
</comment>
<keyword evidence="7" id="KW-1185">Reference proteome</keyword>
<dbReference type="Gene3D" id="3.30.70.270">
    <property type="match status" value="1"/>
</dbReference>
<dbReference type="Proteomes" id="UP000601768">
    <property type="component" value="Unassembled WGS sequence"/>
</dbReference>
<dbReference type="InterPro" id="IPR050469">
    <property type="entry name" value="Diguanylate_Cyclase"/>
</dbReference>
<accession>A0A8J6M2P3</accession>
<gene>
    <name evidence="6" type="ORF">H8B19_11680</name>
</gene>
<comment type="cofactor">
    <cofactor evidence="1">
        <name>Mg(2+)</name>
        <dbReference type="ChEBI" id="CHEBI:18420"/>
    </cofactor>
</comment>
<dbReference type="Pfam" id="PF00990">
    <property type="entry name" value="GGDEF"/>
    <property type="match status" value="1"/>
</dbReference>
<comment type="catalytic activity">
    <reaction evidence="3">
        <text>2 GTP = 3',3'-c-di-GMP + 2 diphosphate</text>
        <dbReference type="Rhea" id="RHEA:24898"/>
        <dbReference type="ChEBI" id="CHEBI:33019"/>
        <dbReference type="ChEBI" id="CHEBI:37565"/>
        <dbReference type="ChEBI" id="CHEBI:58805"/>
        <dbReference type="EC" id="2.7.7.65"/>
    </reaction>
</comment>
<evidence type="ECO:0000256" key="1">
    <source>
        <dbReference type="ARBA" id="ARBA00001946"/>
    </source>
</evidence>
<dbReference type="AlphaFoldDB" id="A0A8J6M2P3"/>
<keyword evidence="4" id="KW-0472">Membrane</keyword>
<evidence type="ECO:0000313" key="7">
    <source>
        <dbReference type="Proteomes" id="UP000601768"/>
    </source>
</evidence>
<dbReference type="InterPro" id="IPR029787">
    <property type="entry name" value="Nucleotide_cyclase"/>
</dbReference>
<dbReference type="SMART" id="SM00267">
    <property type="entry name" value="GGDEF"/>
    <property type="match status" value="1"/>
</dbReference>
<feature type="transmembrane region" description="Helical" evidence="4">
    <location>
        <begin position="191"/>
        <end position="212"/>
    </location>
</feature>
<sequence>MSPLLYIVVSQGLIYFIFGWVMLHIWQKCDQHRHILFWGTGFIFGGIGWLVNLIPISLFSSEALFWLMDTMVTMISVSCVVYGFVVRAERSVHMIWFVIAAFVALNFMVYFSSIFSSNGLRMAISPIFVSLCLQLGVIVLLRRKGGISASDKAMALIMQISVLIHASRAYLTIQQHLTQSTELKQYLDFISFMFLPVDYTAIGIGILMIVVADLARRNSELSITDPLTGTLNLNGIEQTAEKLMAHCQRSEQWISLILTNIDNLHSINEQYGHHVGDMVLRTFANTLATNLRTGDYIGRIGGEEFILLMPNTSDDGALHMAERLRLSTGQICLTDRGQEIRFTASFGVVSSRHEYHYNKLLSRAEHALYQANLSGRNRVVTPDQY</sequence>
<dbReference type="NCBIfam" id="TIGR00254">
    <property type="entry name" value="GGDEF"/>
    <property type="match status" value="1"/>
</dbReference>
<feature type="domain" description="GGDEF" evidence="5">
    <location>
        <begin position="252"/>
        <end position="384"/>
    </location>
</feature>
<reference evidence="6" key="1">
    <citation type="journal article" date="2018" name="Int. J. Syst. Evol. Microbiol.">
        <title>Neptunicella marina gen. nov., sp. nov., isolated from surface seawater.</title>
        <authorList>
            <person name="Liu X."/>
            <person name="Lai Q."/>
            <person name="Du Y."/>
            <person name="Zhang X."/>
            <person name="Liu Z."/>
            <person name="Sun F."/>
            <person name="Shao Z."/>
        </authorList>
    </citation>
    <scope>NUCLEOTIDE SEQUENCE</scope>
    <source>
        <strain evidence="6">S27-2</strain>
    </source>
</reference>
<keyword evidence="4" id="KW-0812">Transmembrane</keyword>
<dbReference type="RefSeq" id="WP_186507068.1">
    <property type="nucleotide sequence ID" value="NZ_JACNEP010000008.1"/>
</dbReference>
<dbReference type="PANTHER" id="PTHR45138">
    <property type="entry name" value="REGULATORY COMPONENTS OF SENSORY TRANSDUCTION SYSTEM"/>
    <property type="match status" value="1"/>
</dbReference>
<name>A0A8J6M2P3_9ALTE</name>